<keyword evidence="3" id="KW-1185">Reference proteome</keyword>
<protein>
    <recommendedName>
        <fullName evidence="1">DJ-1/PfpI domain-containing protein</fullName>
    </recommendedName>
</protein>
<organism evidence="2 3">
    <name type="scientific">Neoarthrinium moseri</name>
    <dbReference type="NCBI Taxonomy" id="1658444"/>
    <lineage>
        <taxon>Eukaryota</taxon>
        <taxon>Fungi</taxon>
        <taxon>Dikarya</taxon>
        <taxon>Ascomycota</taxon>
        <taxon>Pezizomycotina</taxon>
        <taxon>Sordariomycetes</taxon>
        <taxon>Xylariomycetidae</taxon>
        <taxon>Amphisphaeriales</taxon>
        <taxon>Apiosporaceae</taxon>
        <taxon>Neoarthrinium</taxon>
    </lineage>
</organism>
<comment type="caution">
    <text evidence="2">The sequence shown here is derived from an EMBL/GenBank/DDBJ whole genome shotgun (WGS) entry which is preliminary data.</text>
</comment>
<evidence type="ECO:0000259" key="1">
    <source>
        <dbReference type="Pfam" id="PF01965"/>
    </source>
</evidence>
<dbReference type="SUPFAM" id="SSF52317">
    <property type="entry name" value="Class I glutamine amidotransferase-like"/>
    <property type="match status" value="1"/>
</dbReference>
<proteinExistence type="predicted"/>
<dbReference type="InterPro" id="IPR002818">
    <property type="entry name" value="DJ-1/PfpI"/>
</dbReference>
<accession>A0A9Q0AHP9</accession>
<evidence type="ECO:0000313" key="3">
    <source>
        <dbReference type="Proteomes" id="UP000829685"/>
    </source>
</evidence>
<dbReference type="PANTHER" id="PTHR43130">
    <property type="entry name" value="ARAC-FAMILY TRANSCRIPTIONAL REGULATOR"/>
    <property type="match status" value="1"/>
</dbReference>
<dbReference type="EMBL" id="JAFIMR010000070">
    <property type="protein sequence ID" value="KAI1850467.1"/>
    <property type="molecule type" value="Genomic_DNA"/>
</dbReference>
<dbReference type="PANTHER" id="PTHR43130:SF15">
    <property type="entry name" value="THIJ_PFPI FAMILY PROTEIN (AFU_ORTHOLOGUE AFUA_5G14240)"/>
    <property type="match status" value="1"/>
</dbReference>
<reference evidence="2" key="1">
    <citation type="submission" date="2021-03" db="EMBL/GenBank/DDBJ databases">
        <title>Revisited historic fungal species revealed as producer of novel bioactive compounds through whole genome sequencing and comparative genomics.</title>
        <authorList>
            <person name="Vignolle G.A."/>
            <person name="Hochenegger N."/>
            <person name="Mach R.L."/>
            <person name="Mach-Aigner A.R."/>
            <person name="Javad Rahimi M."/>
            <person name="Salim K.A."/>
            <person name="Chan C.M."/>
            <person name="Lim L.B.L."/>
            <person name="Cai F."/>
            <person name="Druzhinina I.S."/>
            <person name="U'Ren J.M."/>
            <person name="Derntl C."/>
        </authorList>
    </citation>
    <scope>NUCLEOTIDE SEQUENCE</scope>
    <source>
        <strain evidence="2">TUCIM 5799</strain>
    </source>
</reference>
<dbReference type="AlphaFoldDB" id="A0A9Q0AHP9"/>
<feature type="domain" description="DJ-1/PfpI" evidence="1">
    <location>
        <begin position="13"/>
        <end position="177"/>
    </location>
</feature>
<gene>
    <name evidence="2" type="ORF">JX265_013429</name>
</gene>
<sequence length="221" mass="23498">MAPNSDLPKSFGLLVYPGFEALDAFGPMEVVNTLSCTHDMTLAVIAATRDPVSTQSKGVHAVGQSVVPTHTFADAPPLDVLFIPGGWGGFNTGPETLEFLRRVVPKTGHLITVCNGSAVAAQAGLLDGKRATTNKAFWKDCVAYGPKTEWVAQARWVQDGNIWTSSGVSAGIDAALAWVGSIFGEEKATDIANNMEFVRTTSSTSDPFSSMFKCEDVPRQS</sequence>
<dbReference type="Gene3D" id="3.40.50.880">
    <property type="match status" value="1"/>
</dbReference>
<dbReference type="InterPro" id="IPR052158">
    <property type="entry name" value="INH-QAR"/>
</dbReference>
<name>A0A9Q0AHP9_9PEZI</name>
<evidence type="ECO:0000313" key="2">
    <source>
        <dbReference type="EMBL" id="KAI1850467.1"/>
    </source>
</evidence>
<dbReference type="Proteomes" id="UP000829685">
    <property type="component" value="Unassembled WGS sequence"/>
</dbReference>
<dbReference type="CDD" id="cd03139">
    <property type="entry name" value="GATase1_PfpI_2"/>
    <property type="match status" value="1"/>
</dbReference>
<dbReference type="Pfam" id="PF01965">
    <property type="entry name" value="DJ-1_PfpI"/>
    <property type="match status" value="1"/>
</dbReference>
<dbReference type="InterPro" id="IPR029062">
    <property type="entry name" value="Class_I_gatase-like"/>
</dbReference>